<dbReference type="SUPFAM" id="SSF55785">
    <property type="entry name" value="PYP-like sensor domain (PAS domain)"/>
    <property type="match status" value="1"/>
</dbReference>
<dbReference type="GO" id="GO:0006355">
    <property type="term" value="P:regulation of DNA-templated transcription"/>
    <property type="evidence" value="ECO:0007669"/>
    <property type="project" value="InterPro"/>
</dbReference>
<dbReference type="Gene3D" id="3.30.450.20">
    <property type="entry name" value="PAS domain"/>
    <property type="match status" value="1"/>
</dbReference>
<dbReference type="InterPro" id="IPR000014">
    <property type="entry name" value="PAS"/>
</dbReference>
<reference evidence="2" key="1">
    <citation type="submission" date="2013-08" db="EMBL/GenBank/DDBJ databases">
        <authorList>
            <person name="Mendez C."/>
            <person name="Richter M."/>
            <person name="Ferrer M."/>
            <person name="Sanchez J."/>
        </authorList>
    </citation>
    <scope>NUCLEOTIDE SEQUENCE</scope>
</reference>
<gene>
    <name evidence="2" type="ORF">B1B_03938</name>
</gene>
<comment type="caution">
    <text evidence="2">The sequence shown here is derived from an EMBL/GenBank/DDBJ whole genome shotgun (WGS) entry which is preliminary data.</text>
</comment>
<dbReference type="AlphaFoldDB" id="T1BQS1"/>
<dbReference type="InterPro" id="IPR035965">
    <property type="entry name" value="PAS-like_dom_sf"/>
</dbReference>
<name>T1BQS1_9ZZZZ</name>
<accession>T1BQS1</accession>
<dbReference type="EMBL" id="AUZY01002452">
    <property type="protein sequence ID" value="EQD72202.1"/>
    <property type="molecule type" value="Genomic_DNA"/>
</dbReference>
<feature type="non-terminal residue" evidence="2">
    <location>
        <position position="1"/>
    </location>
</feature>
<dbReference type="PROSITE" id="PS50112">
    <property type="entry name" value="PAS"/>
    <property type="match status" value="1"/>
</dbReference>
<dbReference type="CDD" id="cd00130">
    <property type="entry name" value="PAS"/>
    <property type="match status" value="1"/>
</dbReference>
<proteinExistence type="predicted"/>
<feature type="domain" description="PAS" evidence="1">
    <location>
        <begin position="60"/>
        <end position="108"/>
    </location>
</feature>
<dbReference type="NCBIfam" id="TIGR00229">
    <property type="entry name" value="sensory_box"/>
    <property type="match status" value="1"/>
</dbReference>
<reference evidence="2" key="2">
    <citation type="journal article" date="2014" name="ISME J.">
        <title>Microbial stratification in low pH oxic and suboxic macroscopic growths along an acid mine drainage.</title>
        <authorList>
            <person name="Mendez-Garcia C."/>
            <person name="Mesa V."/>
            <person name="Sprenger R.R."/>
            <person name="Richter M."/>
            <person name="Diez M.S."/>
            <person name="Solano J."/>
            <person name="Bargiela R."/>
            <person name="Golyshina O.V."/>
            <person name="Manteca A."/>
            <person name="Ramos J.L."/>
            <person name="Gallego J.R."/>
            <person name="Llorente I."/>
            <person name="Martins Dos Santos V.A."/>
            <person name="Jensen O.N."/>
            <person name="Pelaez A.I."/>
            <person name="Sanchez J."/>
            <person name="Ferrer M."/>
        </authorList>
    </citation>
    <scope>NUCLEOTIDE SEQUENCE</scope>
</reference>
<sequence length="169" mass="19079">ETLLRWIRDGTAGVLRSVPLARAGSAGVTYADVEVRLVPPIAPDSDRLVVIHDVTDRAIEHDRARLFYESFLTSTNAIEITDDKGILVDVNPAFERIYGYSRAECIGRRPNMVRSHSTPAEVYSRLWADLLDPSRGYWSGEIMNRDRWGHERLVLLTISAVRDDRGITT</sequence>
<dbReference type="Pfam" id="PF13426">
    <property type="entry name" value="PAS_9"/>
    <property type="match status" value="1"/>
</dbReference>
<organism evidence="2">
    <name type="scientific">mine drainage metagenome</name>
    <dbReference type="NCBI Taxonomy" id="410659"/>
    <lineage>
        <taxon>unclassified sequences</taxon>
        <taxon>metagenomes</taxon>
        <taxon>ecological metagenomes</taxon>
    </lineage>
</organism>
<evidence type="ECO:0000313" key="2">
    <source>
        <dbReference type="EMBL" id="EQD72202.1"/>
    </source>
</evidence>
<feature type="non-terminal residue" evidence="2">
    <location>
        <position position="169"/>
    </location>
</feature>
<evidence type="ECO:0000259" key="1">
    <source>
        <dbReference type="PROSITE" id="PS50112"/>
    </source>
</evidence>
<protein>
    <submittedName>
        <fullName evidence="2">PAS fold domain protein</fullName>
    </submittedName>
</protein>